<organism evidence="11 12">
    <name type="scientific">Paenibacillus agri</name>
    <dbReference type="NCBI Taxonomy" id="2744309"/>
    <lineage>
        <taxon>Bacteria</taxon>
        <taxon>Bacillati</taxon>
        <taxon>Bacillota</taxon>
        <taxon>Bacilli</taxon>
        <taxon>Bacillales</taxon>
        <taxon>Paenibacillaceae</taxon>
        <taxon>Paenibacillus</taxon>
    </lineage>
</organism>
<protein>
    <submittedName>
        <fullName evidence="11">ABC transporter ATP-binding protein</fullName>
    </submittedName>
</protein>
<keyword evidence="7 8" id="KW-0472">Membrane</keyword>
<dbReference type="SMART" id="SM00382">
    <property type="entry name" value="AAA"/>
    <property type="match status" value="1"/>
</dbReference>
<dbReference type="PANTHER" id="PTHR43394:SF1">
    <property type="entry name" value="ATP-BINDING CASSETTE SUB-FAMILY B MEMBER 10, MITOCHONDRIAL"/>
    <property type="match status" value="1"/>
</dbReference>
<evidence type="ECO:0000256" key="4">
    <source>
        <dbReference type="ARBA" id="ARBA00022741"/>
    </source>
</evidence>
<dbReference type="GO" id="GO:0015421">
    <property type="term" value="F:ABC-type oligopeptide transporter activity"/>
    <property type="evidence" value="ECO:0007669"/>
    <property type="project" value="TreeGrafter"/>
</dbReference>
<dbReference type="Gene3D" id="1.20.1560.10">
    <property type="entry name" value="ABC transporter type 1, transmembrane domain"/>
    <property type="match status" value="1"/>
</dbReference>
<evidence type="ECO:0000256" key="2">
    <source>
        <dbReference type="ARBA" id="ARBA00005417"/>
    </source>
</evidence>
<comment type="similarity">
    <text evidence="2">Belongs to the ABC transporter superfamily.</text>
</comment>
<dbReference type="RefSeq" id="WP_175371135.1">
    <property type="nucleotide sequence ID" value="NZ_JABWCS010000202.1"/>
</dbReference>
<gene>
    <name evidence="11" type="ORF">HPT30_09360</name>
</gene>
<dbReference type="InterPro" id="IPR017871">
    <property type="entry name" value="ABC_transporter-like_CS"/>
</dbReference>
<dbReference type="GO" id="GO:0016887">
    <property type="term" value="F:ATP hydrolysis activity"/>
    <property type="evidence" value="ECO:0007669"/>
    <property type="project" value="InterPro"/>
</dbReference>
<dbReference type="EMBL" id="JABWCS010000202">
    <property type="protein sequence ID" value="NUU60550.1"/>
    <property type="molecule type" value="Genomic_DNA"/>
</dbReference>
<comment type="subcellular location">
    <subcellularLocation>
        <location evidence="1">Cell membrane</location>
        <topology evidence="1">Multi-pass membrane protein</topology>
    </subcellularLocation>
</comment>
<dbReference type="Pfam" id="PF00005">
    <property type="entry name" value="ABC_tran"/>
    <property type="match status" value="1"/>
</dbReference>
<dbReference type="PROSITE" id="PS50893">
    <property type="entry name" value="ABC_TRANSPORTER_2"/>
    <property type="match status" value="1"/>
</dbReference>
<keyword evidence="5 11" id="KW-0067">ATP-binding</keyword>
<dbReference type="InterPro" id="IPR036640">
    <property type="entry name" value="ABC1_TM_sf"/>
</dbReference>
<evidence type="ECO:0000256" key="5">
    <source>
        <dbReference type="ARBA" id="ARBA00022840"/>
    </source>
</evidence>
<keyword evidence="3 8" id="KW-0812">Transmembrane</keyword>
<sequence length="589" mass="66674">MRNNSQQSLRSQLHMLWPIIRRYRLPLINLFLCVLVTSVVGMVYPYIFGLLVDEVFYHRNMSFFLFIVAGYGLIYACEQGLHLVLNSVWTYLVTRFTFDIRKKLYDKLLTLKSTFFHNSRTGDLMTILNRDAEEVMELIHWNIFYLTANALRLLTAIAFVLYANVYLGLLMIIVIPAVAFTTLAFNRATKSRMERQRKQYGKLMSWCVEMLGGLRDIRLMGADRYTTRQFVHQLADYMRLKNQTSSIGFFSERAVSLVALVSDLILYITASILIVKGQLTVGGFVAMIEYFARASGLLKNMSGAGARLQQNKVALERVVGLLANQEEDRSVNSPDLLITKGSIEFSKVSFGYRKETPVLRDLNLSIQGGQTVAIVGKSGSGKSTLISLLLRLYDPEEGEIVIDGMPIQHCRLASLRSSIVVALQEPYLFEGTIRDNLLWGNAKQSDQMLWHACEQAAIHDYILELPDGLDTKIGGRLGISMSGGQKQRIALARTFMKKPRMVIFDEATSALDGETEQVVRDSWRKLGPQTTILIIAHRLSTIREADQVAVLDEGRIVAYGHHEELLQRSSAYRKLFAEQYTEYGEVING</sequence>
<evidence type="ECO:0000256" key="3">
    <source>
        <dbReference type="ARBA" id="ARBA00022692"/>
    </source>
</evidence>
<dbReference type="InterPro" id="IPR003593">
    <property type="entry name" value="AAA+_ATPase"/>
</dbReference>
<feature type="domain" description="ABC transporter" evidence="9">
    <location>
        <begin position="343"/>
        <end position="578"/>
    </location>
</feature>
<evidence type="ECO:0000313" key="12">
    <source>
        <dbReference type="Proteomes" id="UP000564806"/>
    </source>
</evidence>
<dbReference type="InterPro" id="IPR003439">
    <property type="entry name" value="ABC_transporter-like_ATP-bd"/>
</dbReference>
<dbReference type="FunFam" id="3.40.50.300:FF:000218">
    <property type="entry name" value="Multidrug ABC transporter ATP-binding protein"/>
    <property type="match status" value="1"/>
</dbReference>
<evidence type="ECO:0000313" key="11">
    <source>
        <dbReference type="EMBL" id="NUU60550.1"/>
    </source>
</evidence>
<dbReference type="PROSITE" id="PS00211">
    <property type="entry name" value="ABC_TRANSPORTER_1"/>
    <property type="match status" value="1"/>
</dbReference>
<dbReference type="InterPro" id="IPR027417">
    <property type="entry name" value="P-loop_NTPase"/>
</dbReference>
<keyword evidence="6 8" id="KW-1133">Transmembrane helix</keyword>
<evidence type="ECO:0000256" key="8">
    <source>
        <dbReference type="SAM" id="Phobius"/>
    </source>
</evidence>
<evidence type="ECO:0000256" key="6">
    <source>
        <dbReference type="ARBA" id="ARBA00022989"/>
    </source>
</evidence>
<evidence type="ECO:0000256" key="1">
    <source>
        <dbReference type="ARBA" id="ARBA00004651"/>
    </source>
</evidence>
<dbReference type="Pfam" id="PF00664">
    <property type="entry name" value="ABC_membrane"/>
    <property type="match status" value="1"/>
</dbReference>
<comment type="caution">
    <text evidence="11">The sequence shown here is derived from an EMBL/GenBank/DDBJ whole genome shotgun (WGS) entry which is preliminary data.</text>
</comment>
<dbReference type="GO" id="GO:0005524">
    <property type="term" value="F:ATP binding"/>
    <property type="evidence" value="ECO:0007669"/>
    <property type="project" value="UniProtKB-KW"/>
</dbReference>
<accession>A0A850EL87</accession>
<dbReference type="Gene3D" id="3.40.50.300">
    <property type="entry name" value="P-loop containing nucleotide triphosphate hydrolases"/>
    <property type="match status" value="1"/>
</dbReference>
<dbReference type="AlphaFoldDB" id="A0A850EL87"/>
<keyword evidence="4" id="KW-0547">Nucleotide-binding</keyword>
<name>A0A850EL87_9BACL</name>
<evidence type="ECO:0000256" key="7">
    <source>
        <dbReference type="ARBA" id="ARBA00023136"/>
    </source>
</evidence>
<evidence type="ECO:0000259" key="10">
    <source>
        <dbReference type="PROSITE" id="PS50929"/>
    </source>
</evidence>
<dbReference type="Proteomes" id="UP000564806">
    <property type="component" value="Unassembled WGS sequence"/>
</dbReference>
<dbReference type="SUPFAM" id="SSF90123">
    <property type="entry name" value="ABC transporter transmembrane region"/>
    <property type="match status" value="1"/>
</dbReference>
<feature type="transmembrane region" description="Helical" evidence="8">
    <location>
        <begin position="27"/>
        <end position="48"/>
    </location>
</feature>
<feature type="transmembrane region" description="Helical" evidence="8">
    <location>
        <begin position="254"/>
        <end position="275"/>
    </location>
</feature>
<dbReference type="CDD" id="cd07346">
    <property type="entry name" value="ABC_6TM_exporters"/>
    <property type="match status" value="1"/>
</dbReference>
<evidence type="ECO:0000259" key="9">
    <source>
        <dbReference type="PROSITE" id="PS50893"/>
    </source>
</evidence>
<dbReference type="SUPFAM" id="SSF52540">
    <property type="entry name" value="P-loop containing nucleoside triphosphate hydrolases"/>
    <property type="match status" value="1"/>
</dbReference>
<feature type="transmembrane region" description="Helical" evidence="8">
    <location>
        <begin position="143"/>
        <end position="163"/>
    </location>
</feature>
<keyword evidence="12" id="KW-1185">Reference proteome</keyword>
<dbReference type="InterPro" id="IPR039421">
    <property type="entry name" value="Type_1_exporter"/>
</dbReference>
<dbReference type="InterPro" id="IPR011527">
    <property type="entry name" value="ABC1_TM_dom"/>
</dbReference>
<reference evidence="11" key="1">
    <citation type="submission" date="2020-06" db="EMBL/GenBank/DDBJ databases">
        <title>Paenibacillus sp. nov., isolated from soil.</title>
        <authorList>
            <person name="Seo Y.L."/>
        </authorList>
    </citation>
    <scope>NUCLEOTIDE SEQUENCE [LARGE SCALE GENOMIC DNA]</scope>
    <source>
        <strain evidence="11">JW14</strain>
    </source>
</reference>
<feature type="transmembrane region" description="Helical" evidence="8">
    <location>
        <begin position="169"/>
        <end position="188"/>
    </location>
</feature>
<dbReference type="PANTHER" id="PTHR43394">
    <property type="entry name" value="ATP-DEPENDENT PERMEASE MDL1, MITOCHONDRIAL"/>
    <property type="match status" value="1"/>
</dbReference>
<proteinExistence type="inferred from homology"/>
<feature type="transmembrane region" description="Helical" evidence="8">
    <location>
        <begin position="60"/>
        <end position="77"/>
    </location>
</feature>
<feature type="domain" description="ABC transmembrane type-1" evidence="10">
    <location>
        <begin position="30"/>
        <end position="310"/>
    </location>
</feature>
<dbReference type="PROSITE" id="PS50929">
    <property type="entry name" value="ABC_TM1F"/>
    <property type="match status" value="1"/>
</dbReference>
<dbReference type="GO" id="GO:0005886">
    <property type="term" value="C:plasma membrane"/>
    <property type="evidence" value="ECO:0007669"/>
    <property type="project" value="UniProtKB-SubCell"/>
</dbReference>